<evidence type="ECO:0000256" key="5">
    <source>
        <dbReference type="ARBA" id="ARBA00023136"/>
    </source>
</evidence>
<evidence type="ECO:0000256" key="1">
    <source>
        <dbReference type="ARBA" id="ARBA00004651"/>
    </source>
</evidence>
<dbReference type="InterPro" id="IPR022791">
    <property type="entry name" value="L-PG_synthase/AglD"/>
</dbReference>
<evidence type="ECO:0000313" key="8">
    <source>
        <dbReference type="Proteomes" id="UP000715965"/>
    </source>
</evidence>
<evidence type="ECO:0000313" key="7">
    <source>
        <dbReference type="EMBL" id="MBE7942222.1"/>
    </source>
</evidence>
<feature type="transmembrane region" description="Helical" evidence="6">
    <location>
        <begin position="236"/>
        <end position="265"/>
    </location>
</feature>
<organism evidence="7 8">
    <name type="scientific">Ramlibacter aquaticus</name>
    <dbReference type="NCBI Taxonomy" id="2780094"/>
    <lineage>
        <taxon>Bacteria</taxon>
        <taxon>Pseudomonadati</taxon>
        <taxon>Pseudomonadota</taxon>
        <taxon>Betaproteobacteria</taxon>
        <taxon>Burkholderiales</taxon>
        <taxon>Comamonadaceae</taxon>
        <taxon>Ramlibacter</taxon>
    </lineage>
</organism>
<sequence length="325" mass="34702">MLWLLAGLAAYLALTWLFGGAETLAACREIGSAWVVGGLALTTLSFAVRAIRWHLILRAMGAHLQVRVNAAIYLAGIGLSATPGKLGETVRSAFLVQRGVAVRTSLAAFLADRLSDLHAVVLMVLFPLAWSQGWHEPAVQRWALLFMAISGAPILLGLLLRWRRWPSMLDRLSRVRWAGRMSEWLHGGAIEFTRLWMPRLASLSVLASLVAYGLQGIIFSGMVAQVGPQVSITTSFWIFAASTLAGAASFIPGGVGAMELALVLLLRGHGIPAGSALAVALCLRGVTFWFGMVLGALGLTVAARHQRTLAGAASQDFRARNSGKA</sequence>
<feature type="transmembrane region" description="Helical" evidence="6">
    <location>
        <begin position="277"/>
        <end position="299"/>
    </location>
</feature>
<dbReference type="PANTHER" id="PTHR39087">
    <property type="entry name" value="UPF0104 MEMBRANE PROTEIN MJ1595"/>
    <property type="match status" value="1"/>
</dbReference>
<dbReference type="Pfam" id="PF03706">
    <property type="entry name" value="LPG_synthase_TM"/>
    <property type="match status" value="1"/>
</dbReference>
<feature type="transmembrane region" description="Helical" evidence="6">
    <location>
        <begin position="142"/>
        <end position="162"/>
    </location>
</feature>
<name>A0ABR9SIR5_9BURK</name>
<dbReference type="EMBL" id="JADDOJ010000085">
    <property type="protein sequence ID" value="MBE7942222.1"/>
    <property type="molecule type" value="Genomic_DNA"/>
</dbReference>
<keyword evidence="2" id="KW-1003">Cell membrane</keyword>
<evidence type="ECO:0000256" key="6">
    <source>
        <dbReference type="SAM" id="Phobius"/>
    </source>
</evidence>
<reference evidence="7 8" key="1">
    <citation type="submission" date="2020-10" db="EMBL/GenBank/DDBJ databases">
        <title>Draft genome of Ramlibacter aquaticus LMG 30558.</title>
        <authorList>
            <person name="Props R."/>
        </authorList>
    </citation>
    <scope>NUCLEOTIDE SEQUENCE [LARGE SCALE GENOMIC DNA]</scope>
    <source>
        <strain evidence="7 8">LMG 30558</strain>
    </source>
</reference>
<evidence type="ECO:0000256" key="3">
    <source>
        <dbReference type="ARBA" id="ARBA00022692"/>
    </source>
</evidence>
<accession>A0ABR9SIR5</accession>
<feature type="transmembrane region" description="Helical" evidence="6">
    <location>
        <begin position="113"/>
        <end position="130"/>
    </location>
</feature>
<feature type="transmembrane region" description="Helical" evidence="6">
    <location>
        <begin position="33"/>
        <end position="51"/>
    </location>
</feature>
<comment type="subcellular location">
    <subcellularLocation>
        <location evidence="1">Cell membrane</location>
        <topology evidence="1">Multi-pass membrane protein</topology>
    </subcellularLocation>
</comment>
<dbReference type="RefSeq" id="WP_193781775.1">
    <property type="nucleotide sequence ID" value="NZ_JADDOJ010000085.1"/>
</dbReference>
<dbReference type="PANTHER" id="PTHR39087:SF2">
    <property type="entry name" value="UPF0104 MEMBRANE PROTEIN MJ1595"/>
    <property type="match status" value="1"/>
</dbReference>
<gene>
    <name evidence="7" type="ORF">IM725_16735</name>
</gene>
<keyword evidence="3 6" id="KW-0812">Transmembrane</keyword>
<protein>
    <submittedName>
        <fullName evidence="7">Flippase-like domain-containing protein</fullName>
    </submittedName>
</protein>
<dbReference type="Proteomes" id="UP000715965">
    <property type="component" value="Unassembled WGS sequence"/>
</dbReference>
<evidence type="ECO:0000256" key="4">
    <source>
        <dbReference type="ARBA" id="ARBA00022989"/>
    </source>
</evidence>
<evidence type="ECO:0000256" key="2">
    <source>
        <dbReference type="ARBA" id="ARBA00022475"/>
    </source>
</evidence>
<keyword evidence="4 6" id="KW-1133">Transmembrane helix</keyword>
<keyword evidence="5 6" id="KW-0472">Membrane</keyword>
<keyword evidence="8" id="KW-1185">Reference proteome</keyword>
<proteinExistence type="predicted"/>
<feature type="transmembrane region" description="Helical" evidence="6">
    <location>
        <begin position="200"/>
        <end position="224"/>
    </location>
</feature>
<comment type="caution">
    <text evidence="7">The sequence shown here is derived from an EMBL/GenBank/DDBJ whole genome shotgun (WGS) entry which is preliminary data.</text>
</comment>